<evidence type="ECO:0000256" key="1">
    <source>
        <dbReference type="ARBA" id="ARBA00022553"/>
    </source>
</evidence>
<protein>
    <submittedName>
        <fullName evidence="9">PTS system, cellobiose-specific IIC component</fullName>
        <ecNumber evidence="9">2.7.1.69</ecNumber>
    </submittedName>
</protein>
<evidence type="ECO:0000313" key="9">
    <source>
        <dbReference type="EMBL" id="VAX20682.1"/>
    </source>
</evidence>
<dbReference type="InterPro" id="IPR003594">
    <property type="entry name" value="HATPase_dom"/>
</dbReference>
<dbReference type="SUPFAM" id="SSF55781">
    <property type="entry name" value="GAF domain-like"/>
    <property type="match status" value="1"/>
</dbReference>
<dbReference type="SUPFAM" id="SSF47384">
    <property type="entry name" value="Homodimeric domain of signal transducing histidine kinase"/>
    <property type="match status" value="1"/>
</dbReference>
<keyword evidence="7" id="KW-1133">Transmembrane helix</keyword>
<evidence type="ECO:0000256" key="2">
    <source>
        <dbReference type="ARBA" id="ARBA00022679"/>
    </source>
</evidence>
<feature type="transmembrane region" description="Helical" evidence="7">
    <location>
        <begin position="6"/>
        <end position="24"/>
    </location>
</feature>
<dbReference type="InterPro" id="IPR029016">
    <property type="entry name" value="GAF-like_dom_sf"/>
</dbReference>
<feature type="transmembrane region" description="Helical" evidence="7">
    <location>
        <begin position="208"/>
        <end position="230"/>
    </location>
</feature>
<reference evidence="9" key="1">
    <citation type="submission" date="2018-06" db="EMBL/GenBank/DDBJ databases">
        <authorList>
            <person name="Zhirakovskaya E."/>
        </authorList>
    </citation>
    <scope>NUCLEOTIDE SEQUENCE</scope>
</reference>
<dbReference type="EMBL" id="UOGD01000174">
    <property type="protein sequence ID" value="VAX20682.1"/>
    <property type="molecule type" value="Genomic_DNA"/>
</dbReference>
<evidence type="ECO:0000256" key="3">
    <source>
        <dbReference type="ARBA" id="ARBA00022741"/>
    </source>
</evidence>
<gene>
    <name evidence="9" type="ORF">MNBD_IGNAVI01-1840</name>
</gene>
<dbReference type="Gene3D" id="3.30.565.10">
    <property type="entry name" value="Histidine kinase-like ATPase, C-terminal domain"/>
    <property type="match status" value="1"/>
</dbReference>
<dbReference type="InterPro" id="IPR003661">
    <property type="entry name" value="HisK_dim/P_dom"/>
</dbReference>
<proteinExistence type="predicted"/>
<name>A0A3B1BY07_9ZZZZ</name>
<evidence type="ECO:0000256" key="6">
    <source>
        <dbReference type="ARBA" id="ARBA00023012"/>
    </source>
</evidence>
<dbReference type="GO" id="GO:0000155">
    <property type="term" value="F:phosphorelay sensor kinase activity"/>
    <property type="evidence" value="ECO:0007669"/>
    <property type="project" value="InterPro"/>
</dbReference>
<feature type="transmembrane region" description="Helical" evidence="7">
    <location>
        <begin position="242"/>
        <end position="261"/>
    </location>
</feature>
<feature type="transmembrane region" description="Helical" evidence="7">
    <location>
        <begin position="179"/>
        <end position="202"/>
    </location>
</feature>
<dbReference type="Pfam" id="PF02518">
    <property type="entry name" value="HATPase_c"/>
    <property type="match status" value="1"/>
</dbReference>
<dbReference type="PANTHER" id="PTHR43065:SF10">
    <property type="entry name" value="PEROXIDE STRESS-ACTIVATED HISTIDINE KINASE MAK3"/>
    <property type="match status" value="1"/>
</dbReference>
<dbReference type="PRINTS" id="PR00344">
    <property type="entry name" value="BCTRLSENSOR"/>
</dbReference>
<feature type="transmembrane region" description="Helical" evidence="7">
    <location>
        <begin position="31"/>
        <end position="47"/>
    </location>
</feature>
<sequence>MNIYSLPALISFTINISIALIILLDNPKADLNKWFSAFVAMFAMWNLSEILILNSHNLGNAILAAQVLYRIIFLVPSFFVIIAYKFPRSFSRIANKLIFYILIFGLPVIFLILSFPDFQIQLIKFGASKNTFYYRLSYTVDLRFFAQVFISLIYFIWGIFILIRKLPKLKTVRQRNQTLFFLVGFLIIILLFVVINVFRPILEKAVSFYFLSTSLTFLISIFFLYVILHYKIFKIARIIQSGIIYSTLSSIVLAIYVLVIHDLNESVSEYFKINSFFFTTVLIIVLVFLMRPLERLLQNRIDNYLRKDIIKYRHNFSKFTHQIQEYKPLDEFFDFVKSFIDKNFFAGKTFLFVFDKGNNLFYDEDLPDEILKPPEYNYLVEQLVNLNRAVEIYEFNFDLIHNSLLKYFENHNIQIVVPFIFEEKLLAIIFIAKKKYADRFTEDEIERLTIMSNEVSLALHRNQMFEDLQKRIKERYRLEKLASIGQMTAGIAHEIRNPLNTISLSAQTLLRKNLDKDQQKELIYYISDEVDRLERTLKDFLKLSKFRNPKIQTVDLNKLLDKVIINIESKGDCSVILKKQIDGNNIQIETDSDLLFQVLLNLGLNAFEAIKERVKTDNNFNCEDGELQFNIIRKNQGIIIKVIDNGIGMEEKNKNSVFDPFFTTKEKGTGLGLSIAHSILESLNGKLEFNSKFAKTEFIIELPQTAKKQERD</sequence>
<dbReference type="PANTHER" id="PTHR43065">
    <property type="entry name" value="SENSOR HISTIDINE KINASE"/>
    <property type="match status" value="1"/>
</dbReference>
<feature type="transmembrane region" description="Helical" evidence="7">
    <location>
        <begin position="67"/>
        <end position="85"/>
    </location>
</feature>
<dbReference type="Pfam" id="PF00512">
    <property type="entry name" value="HisKA"/>
    <property type="match status" value="1"/>
</dbReference>
<dbReference type="EC" id="2.7.1.69" evidence="9"/>
<dbReference type="SUPFAM" id="SSF55874">
    <property type="entry name" value="ATPase domain of HSP90 chaperone/DNA topoisomerase II/histidine kinase"/>
    <property type="match status" value="1"/>
</dbReference>
<feature type="transmembrane region" description="Helical" evidence="7">
    <location>
        <begin position="144"/>
        <end position="163"/>
    </location>
</feature>
<dbReference type="InterPro" id="IPR036890">
    <property type="entry name" value="HATPase_C_sf"/>
</dbReference>
<keyword evidence="3" id="KW-0547">Nucleotide-binding</keyword>
<accession>A0A3B1BY07</accession>
<keyword evidence="1" id="KW-0597">Phosphoprotein</keyword>
<feature type="transmembrane region" description="Helical" evidence="7">
    <location>
        <begin position="97"/>
        <end position="115"/>
    </location>
</feature>
<evidence type="ECO:0000256" key="7">
    <source>
        <dbReference type="SAM" id="Phobius"/>
    </source>
</evidence>
<dbReference type="InterPro" id="IPR036097">
    <property type="entry name" value="HisK_dim/P_sf"/>
</dbReference>
<keyword evidence="7" id="KW-0472">Membrane</keyword>
<feature type="transmembrane region" description="Helical" evidence="7">
    <location>
        <begin position="273"/>
        <end position="290"/>
    </location>
</feature>
<dbReference type="PROSITE" id="PS50109">
    <property type="entry name" value="HIS_KIN"/>
    <property type="match status" value="1"/>
</dbReference>
<dbReference type="Pfam" id="PF16927">
    <property type="entry name" value="HisKA_7TM"/>
    <property type="match status" value="1"/>
</dbReference>
<keyword evidence="4" id="KW-0418">Kinase</keyword>
<dbReference type="InterPro" id="IPR004358">
    <property type="entry name" value="Sig_transdc_His_kin-like_C"/>
</dbReference>
<dbReference type="SMART" id="SM00387">
    <property type="entry name" value="HATPase_c"/>
    <property type="match status" value="1"/>
</dbReference>
<keyword evidence="6" id="KW-0902">Two-component regulatory system</keyword>
<dbReference type="InterPro" id="IPR031621">
    <property type="entry name" value="HisKA_7TM"/>
</dbReference>
<keyword evidence="2 9" id="KW-0808">Transferase</keyword>
<keyword evidence="5" id="KW-0067">ATP-binding</keyword>
<evidence type="ECO:0000259" key="8">
    <source>
        <dbReference type="PROSITE" id="PS50109"/>
    </source>
</evidence>
<organism evidence="9">
    <name type="scientific">hydrothermal vent metagenome</name>
    <dbReference type="NCBI Taxonomy" id="652676"/>
    <lineage>
        <taxon>unclassified sequences</taxon>
        <taxon>metagenomes</taxon>
        <taxon>ecological metagenomes</taxon>
    </lineage>
</organism>
<feature type="domain" description="Histidine kinase" evidence="8">
    <location>
        <begin position="490"/>
        <end position="706"/>
    </location>
</feature>
<dbReference type="GO" id="GO:0005524">
    <property type="term" value="F:ATP binding"/>
    <property type="evidence" value="ECO:0007669"/>
    <property type="project" value="UniProtKB-KW"/>
</dbReference>
<keyword evidence="7" id="KW-0812">Transmembrane</keyword>
<dbReference type="CDD" id="cd00082">
    <property type="entry name" value="HisKA"/>
    <property type="match status" value="1"/>
</dbReference>
<dbReference type="AlphaFoldDB" id="A0A3B1BY07"/>
<dbReference type="SMART" id="SM00388">
    <property type="entry name" value="HisKA"/>
    <property type="match status" value="1"/>
</dbReference>
<dbReference type="Gene3D" id="3.30.450.40">
    <property type="match status" value="1"/>
</dbReference>
<dbReference type="Gene3D" id="1.10.287.130">
    <property type="match status" value="1"/>
</dbReference>
<evidence type="ECO:0000256" key="4">
    <source>
        <dbReference type="ARBA" id="ARBA00022777"/>
    </source>
</evidence>
<dbReference type="InterPro" id="IPR005467">
    <property type="entry name" value="His_kinase_dom"/>
</dbReference>
<evidence type="ECO:0000256" key="5">
    <source>
        <dbReference type="ARBA" id="ARBA00022840"/>
    </source>
</evidence>